<feature type="transmembrane region" description="Helical" evidence="1">
    <location>
        <begin position="178"/>
        <end position="199"/>
    </location>
</feature>
<comment type="caution">
    <text evidence="3">The sequence shown here is derived from an EMBL/GenBank/DDBJ whole genome shotgun (WGS) entry which is preliminary data.</text>
</comment>
<keyword evidence="1" id="KW-0472">Membrane</keyword>
<evidence type="ECO:0000259" key="2">
    <source>
        <dbReference type="Pfam" id="PF20712"/>
    </source>
</evidence>
<organism evidence="3 4">
    <name type="scientific">Catellatospora aurea</name>
    <dbReference type="NCBI Taxonomy" id="1337874"/>
    <lineage>
        <taxon>Bacteria</taxon>
        <taxon>Bacillati</taxon>
        <taxon>Actinomycetota</taxon>
        <taxon>Actinomycetes</taxon>
        <taxon>Micromonosporales</taxon>
        <taxon>Micromonosporaceae</taxon>
        <taxon>Catellatospora</taxon>
    </lineage>
</organism>
<reference evidence="4" key="1">
    <citation type="journal article" date="2019" name="Int. J. Syst. Evol. Microbiol.">
        <title>The Global Catalogue of Microorganisms (GCM) 10K type strain sequencing project: providing services to taxonomists for standard genome sequencing and annotation.</title>
        <authorList>
            <consortium name="The Broad Institute Genomics Platform"/>
            <consortium name="The Broad Institute Genome Sequencing Center for Infectious Disease"/>
            <person name="Wu L."/>
            <person name="Ma J."/>
        </authorList>
    </citation>
    <scope>NUCLEOTIDE SEQUENCE [LARGE SCALE GENOMIC DNA]</scope>
    <source>
        <strain evidence="4">CGMCC 1.9106</strain>
    </source>
</reference>
<gene>
    <name evidence="3" type="ORF">ACFQO7_34865</name>
</gene>
<feature type="transmembrane region" description="Helical" evidence="1">
    <location>
        <begin position="150"/>
        <end position="172"/>
    </location>
</feature>
<keyword evidence="1" id="KW-0812">Transmembrane</keyword>
<accession>A0ABW2H8P3</accession>
<dbReference type="InterPro" id="IPR048567">
    <property type="entry name" value="CyanoTRADDas_TM"/>
</dbReference>
<dbReference type="Pfam" id="PF20712">
    <property type="entry name" value="CyanoTRADDas_TM"/>
    <property type="match status" value="1"/>
</dbReference>
<evidence type="ECO:0000313" key="3">
    <source>
        <dbReference type="EMBL" id="MFC7247675.1"/>
    </source>
</evidence>
<sequence>MSSPTAQPIETESSSRRLNGHDLVLLGTAVVLILGSLAGLYLAKFADGVGTSSWLLLCLAGVGLLVNAQRRTVGTLDRYADQIRQTVDAEAEAPAVIVNGADATVHFHPQSLVDPATARASAAIQKQEAILREIYTQGLAQAKASFKVSIWFASIGSAVLIAGVALAILFAGSNGEKYSAIVAGTSGTVISLTSSLFYVQSNRARANMVRQGALLREESQDDRRLSAARELVDAIEETGLRDNVRAQLALGLLQGTAEVPPGTSGATDPGQGSI</sequence>
<keyword evidence="1" id="KW-1133">Transmembrane helix</keyword>
<keyword evidence="4" id="KW-1185">Reference proteome</keyword>
<evidence type="ECO:0000256" key="1">
    <source>
        <dbReference type="SAM" id="Phobius"/>
    </source>
</evidence>
<feature type="transmembrane region" description="Helical" evidence="1">
    <location>
        <begin position="49"/>
        <end position="68"/>
    </location>
</feature>
<feature type="domain" description="Cyanobacterial TRADD-N associated 2 transmembrane" evidence="2">
    <location>
        <begin position="137"/>
        <end position="208"/>
    </location>
</feature>
<feature type="transmembrane region" description="Helical" evidence="1">
    <location>
        <begin position="23"/>
        <end position="43"/>
    </location>
</feature>
<protein>
    <recommendedName>
        <fullName evidence="2">Cyanobacterial TRADD-N associated 2 transmembrane domain-containing protein</fullName>
    </recommendedName>
</protein>
<proteinExistence type="predicted"/>
<dbReference type="RefSeq" id="WP_376810392.1">
    <property type="nucleotide sequence ID" value="NZ_JBHTAC010000062.1"/>
</dbReference>
<evidence type="ECO:0000313" key="4">
    <source>
        <dbReference type="Proteomes" id="UP001596392"/>
    </source>
</evidence>
<dbReference type="Proteomes" id="UP001596392">
    <property type="component" value="Unassembled WGS sequence"/>
</dbReference>
<name>A0ABW2H8P3_9ACTN</name>
<dbReference type="EMBL" id="JBHTAC010000062">
    <property type="protein sequence ID" value="MFC7247675.1"/>
    <property type="molecule type" value="Genomic_DNA"/>
</dbReference>